<dbReference type="PROSITE" id="PS51352">
    <property type="entry name" value="THIOREDOXIN_2"/>
    <property type="match status" value="1"/>
</dbReference>
<keyword evidence="2" id="KW-0201">Cytochrome c-type biogenesis</keyword>
<keyword evidence="6" id="KW-0812">Transmembrane</keyword>
<evidence type="ECO:0000256" key="1">
    <source>
        <dbReference type="ARBA" id="ARBA00004196"/>
    </source>
</evidence>
<keyword evidence="6" id="KW-0472">Membrane</keyword>
<dbReference type="EMBL" id="RPFW01000001">
    <property type="protein sequence ID" value="TVZ06165.1"/>
    <property type="molecule type" value="Genomic_DNA"/>
</dbReference>
<sequence length="189" mass="19664">MNGPGVARPPVARAAQLIGRHKVISAAVALFAAAVIVVSVATSGSAAPENHPAAAGFTLTALGQPGKQVSLSQYAGKPVIINFWASWCDPCAKETPLLASWYKQQHGHVVLLGLDENDAVANAVKFVNAKGVTYPIGFDPNVTVASKYGVDGLPQTFFLNAKHQIVDHVLGAVTEAELAKGVRLMNSAS</sequence>
<comment type="caution">
    <text evidence="8">The sequence shown here is derived from an EMBL/GenBank/DDBJ whole genome shotgun (WGS) entry which is preliminary data.</text>
</comment>
<evidence type="ECO:0000313" key="8">
    <source>
        <dbReference type="EMBL" id="TVZ06165.1"/>
    </source>
</evidence>
<evidence type="ECO:0000256" key="3">
    <source>
        <dbReference type="ARBA" id="ARBA00022968"/>
    </source>
</evidence>
<evidence type="ECO:0000256" key="2">
    <source>
        <dbReference type="ARBA" id="ARBA00022748"/>
    </source>
</evidence>
<accession>A0A6P2C6N8</accession>
<dbReference type="GO" id="GO:0017004">
    <property type="term" value="P:cytochrome complex assembly"/>
    <property type="evidence" value="ECO:0007669"/>
    <property type="project" value="UniProtKB-KW"/>
</dbReference>
<feature type="transmembrane region" description="Helical" evidence="6">
    <location>
        <begin position="23"/>
        <end position="42"/>
    </location>
</feature>
<gene>
    <name evidence="8" type="ORF">EAS64_01605</name>
</gene>
<evidence type="ECO:0000256" key="6">
    <source>
        <dbReference type="SAM" id="Phobius"/>
    </source>
</evidence>
<protein>
    <submittedName>
        <fullName evidence="8">TlpA family protein disulfide reductase</fullName>
    </submittedName>
</protein>
<dbReference type="InterPro" id="IPR050553">
    <property type="entry name" value="Thioredoxin_ResA/DsbE_sf"/>
</dbReference>
<dbReference type="GO" id="GO:0016491">
    <property type="term" value="F:oxidoreductase activity"/>
    <property type="evidence" value="ECO:0007669"/>
    <property type="project" value="InterPro"/>
</dbReference>
<keyword evidence="4" id="KW-1015">Disulfide bond</keyword>
<evidence type="ECO:0000313" key="9">
    <source>
        <dbReference type="Proteomes" id="UP000460272"/>
    </source>
</evidence>
<dbReference type="CDD" id="cd02966">
    <property type="entry name" value="TlpA_like_family"/>
    <property type="match status" value="1"/>
</dbReference>
<dbReference type="Pfam" id="PF00578">
    <property type="entry name" value="AhpC-TSA"/>
    <property type="match status" value="1"/>
</dbReference>
<comment type="subcellular location">
    <subcellularLocation>
        <location evidence="1">Cell envelope</location>
    </subcellularLocation>
</comment>
<feature type="domain" description="Thioredoxin" evidence="7">
    <location>
        <begin position="48"/>
        <end position="189"/>
    </location>
</feature>
<dbReference type="PANTHER" id="PTHR42852:SF6">
    <property type="entry name" value="THIOL:DISULFIDE INTERCHANGE PROTEIN DSBE"/>
    <property type="match status" value="1"/>
</dbReference>
<evidence type="ECO:0000256" key="4">
    <source>
        <dbReference type="ARBA" id="ARBA00023157"/>
    </source>
</evidence>
<reference evidence="8 9" key="1">
    <citation type="submission" date="2018-11" db="EMBL/GenBank/DDBJ databases">
        <title>Trebonia kvetii gen.nov., sp.nov., a novel acidophilic actinobacterium, and proposal of the new actinobacterial family Treboniaceae fam. nov.</title>
        <authorList>
            <person name="Rapoport D."/>
            <person name="Sagova-Mareckova M."/>
            <person name="Sedlacek I."/>
            <person name="Provaznik J."/>
            <person name="Kralova S."/>
            <person name="Pavlinic D."/>
            <person name="Benes V."/>
            <person name="Kopecky J."/>
        </authorList>
    </citation>
    <scope>NUCLEOTIDE SEQUENCE [LARGE SCALE GENOMIC DNA]</scope>
    <source>
        <strain evidence="8 9">15Tr583</strain>
    </source>
</reference>
<dbReference type="InterPro" id="IPR000866">
    <property type="entry name" value="AhpC/TSA"/>
</dbReference>
<keyword evidence="9" id="KW-1185">Reference proteome</keyword>
<dbReference type="InterPro" id="IPR036249">
    <property type="entry name" value="Thioredoxin-like_sf"/>
</dbReference>
<evidence type="ECO:0000259" key="7">
    <source>
        <dbReference type="PROSITE" id="PS51352"/>
    </source>
</evidence>
<organism evidence="8 9">
    <name type="scientific">Trebonia kvetii</name>
    <dbReference type="NCBI Taxonomy" id="2480626"/>
    <lineage>
        <taxon>Bacteria</taxon>
        <taxon>Bacillati</taxon>
        <taxon>Actinomycetota</taxon>
        <taxon>Actinomycetes</taxon>
        <taxon>Streptosporangiales</taxon>
        <taxon>Treboniaceae</taxon>
        <taxon>Trebonia</taxon>
    </lineage>
</organism>
<evidence type="ECO:0000256" key="5">
    <source>
        <dbReference type="ARBA" id="ARBA00023284"/>
    </source>
</evidence>
<dbReference type="Gene3D" id="3.40.30.10">
    <property type="entry name" value="Glutaredoxin"/>
    <property type="match status" value="1"/>
</dbReference>
<dbReference type="AlphaFoldDB" id="A0A6P2C6N8"/>
<name>A0A6P2C6N8_9ACTN</name>
<keyword evidence="3" id="KW-0735">Signal-anchor</keyword>
<dbReference type="OrthoDB" id="9796554at2"/>
<dbReference type="InterPro" id="IPR013766">
    <property type="entry name" value="Thioredoxin_domain"/>
</dbReference>
<keyword evidence="6" id="KW-1133">Transmembrane helix</keyword>
<keyword evidence="5" id="KW-0676">Redox-active center</keyword>
<dbReference type="GO" id="GO:0016209">
    <property type="term" value="F:antioxidant activity"/>
    <property type="evidence" value="ECO:0007669"/>
    <property type="project" value="InterPro"/>
</dbReference>
<dbReference type="RefSeq" id="WP_145850919.1">
    <property type="nucleotide sequence ID" value="NZ_RPFW01000001.1"/>
</dbReference>
<dbReference type="PANTHER" id="PTHR42852">
    <property type="entry name" value="THIOL:DISULFIDE INTERCHANGE PROTEIN DSBE"/>
    <property type="match status" value="1"/>
</dbReference>
<proteinExistence type="predicted"/>
<dbReference type="GO" id="GO:0030313">
    <property type="term" value="C:cell envelope"/>
    <property type="evidence" value="ECO:0007669"/>
    <property type="project" value="UniProtKB-SubCell"/>
</dbReference>
<dbReference type="SUPFAM" id="SSF52833">
    <property type="entry name" value="Thioredoxin-like"/>
    <property type="match status" value="1"/>
</dbReference>
<dbReference type="Proteomes" id="UP000460272">
    <property type="component" value="Unassembled WGS sequence"/>
</dbReference>